<proteinExistence type="predicted"/>
<organism evidence="1 2">
    <name type="scientific">Aphanothece hegewaldii CCALA 016</name>
    <dbReference type="NCBI Taxonomy" id="2107694"/>
    <lineage>
        <taxon>Bacteria</taxon>
        <taxon>Bacillati</taxon>
        <taxon>Cyanobacteriota</taxon>
        <taxon>Cyanophyceae</taxon>
        <taxon>Oscillatoriophycideae</taxon>
        <taxon>Chroococcales</taxon>
        <taxon>Aphanothecaceae</taxon>
        <taxon>Aphanothece</taxon>
    </lineage>
</organism>
<reference evidence="1 2" key="2">
    <citation type="submission" date="2018-03" db="EMBL/GenBank/DDBJ databases">
        <authorList>
            <person name="Keele B.F."/>
        </authorList>
    </citation>
    <scope>NUCLEOTIDE SEQUENCE [LARGE SCALE GENOMIC DNA]</scope>
    <source>
        <strain evidence="1 2">CCALA 016</strain>
    </source>
</reference>
<accession>A0A2T1M2P0</accession>
<name>A0A2T1M2P0_9CHRO</name>
<dbReference type="Gene3D" id="1.10.30.50">
    <property type="match status" value="1"/>
</dbReference>
<sequence>MKYIPKNQEPEELKNFKSKINDDWQPTWKEFQNPEKKQLHQTLLKEQGYICCYCGRKIIIEQSHIEHFKPKRLYPQLTFEYSNLIVSCEKDTEESPPAIHCGHQKDEWFDEKLLVSPLLKNCVDFFRYAEDGQILSSDKIKNKKAAQTTIGKLRLNIPKLRKRRRAAIEAILPILDNVTSNEIKKLITGFETIDSEGQYTEFCFVIVDVLKEYL</sequence>
<dbReference type="AlphaFoldDB" id="A0A2T1M2P0"/>
<comment type="caution">
    <text evidence="1">The sequence shown here is derived from an EMBL/GenBank/DDBJ whole genome shotgun (WGS) entry which is preliminary data.</text>
</comment>
<evidence type="ECO:0000313" key="1">
    <source>
        <dbReference type="EMBL" id="PSF39011.1"/>
    </source>
</evidence>
<gene>
    <name evidence="1" type="ORF">C7H19_02865</name>
</gene>
<dbReference type="OrthoDB" id="8617719at2"/>
<protein>
    <submittedName>
        <fullName evidence="1">TIGR02646 family protein</fullName>
    </submittedName>
</protein>
<evidence type="ECO:0000313" key="2">
    <source>
        <dbReference type="Proteomes" id="UP000239001"/>
    </source>
</evidence>
<dbReference type="NCBIfam" id="TIGR02646">
    <property type="entry name" value="retron system putative HNH endonuclease"/>
    <property type="match status" value="1"/>
</dbReference>
<dbReference type="Proteomes" id="UP000239001">
    <property type="component" value="Unassembled WGS sequence"/>
</dbReference>
<reference evidence="1 2" key="1">
    <citation type="submission" date="2018-03" db="EMBL/GenBank/DDBJ databases">
        <title>The ancient ancestry and fast evolution of plastids.</title>
        <authorList>
            <person name="Moore K.R."/>
            <person name="Magnabosco C."/>
            <person name="Momper L."/>
            <person name="Gold D.A."/>
            <person name="Bosak T."/>
            <person name="Fournier G.P."/>
        </authorList>
    </citation>
    <scope>NUCLEOTIDE SEQUENCE [LARGE SCALE GENOMIC DNA]</scope>
    <source>
        <strain evidence="1 2">CCALA 016</strain>
    </source>
</reference>
<dbReference type="EMBL" id="PXOH01000002">
    <property type="protein sequence ID" value="PSF39011.1"/>
    <property type="molecule type" value="Genomic_DNA"/>
</dbReference>
<dbReference type="RefSeq" id="WP_106455377.1">
    <property type="nucleotide sequence ID" value="NZ_PXOH01000002.1"/>
</dbReference>
<keyword evidence="2" id="KW-1185">Reference proteome</keyword>
<dbReference type="InterPro" id="IPR013467">
    <property type="entry name" value="HNH78-like"/>
</dbReference>